<keyword evidence="1" id="KW-0805">Transcription regulation</keyword>
<feature type="DNA-binding region" description="H-T-H motif" evidence="4">
    <location>
        <begin position="25"/>
        <end position="44"/>
    </location>
</feature>
<sequence>MNEARERILDAALRLIGERGVGGLSNRAVAASAGVSLGTLTYHFGSQTDLLRECLDRFVDTELDRITRTALALAGDVRSPEQAADEAERAIVAFTNEPEQIANLELHLQAARDPALRPAAERSLAAYDRLATSILTALGVPEPERHAPTVVTLLYGLAVRRLATGDAAATGTAEALRTVLTGVLAEAARSS</sequence>
<dbReference type="PANTHER" id="PTHR30055:SF234">
    <property type="entry name" value="HTH-TYPE TRANSCRIPTIONAL REGULATOR BETI"/>
    <property type="match status" value="1"/>
</dbReference>
<proteinExistence type="predicted"/>
<evidence type="ECO:0000259" key="5">
    <source>
        <dbReference type="PROSITE" id="PS50977"/>
    </source>
</evidence>
<dbReference type="InterPro" id="IPR041583">
    <property type="entry name" value="TetR_C_31"/>
</dbReference>
<gene>
    <name evidence="6" type="ORF">GCM10009550_40850</name>
</gene>
<comment type="caution">
    <text evidence="6">The sequence shown here is derived from an EMBL/GenBank/DDBJ whole genome shotgun (WGS) entry which is preliminary data.</text>
</comment>
<dbReference type="PROSITE" id="PS50977">
    <property type="entry name" value="HTH_TETR_2"/>
    <property type="match status" value="1"/>
</dbReference>
<evidence type="ECO:0000313" key="7">
    <source>
        <dbReference type="Proteomes" id="UP001500665"/>
    </source>
</evidence>
<protein>
    <submittedName>
        <fullName evidence="6">TetR/AcrR family transcriptional regulator</fullName>
    </submittedName>
</protein>
<evidence type="ECO:0000256" key="3">
    <source>
        <dbReference type="ARBA" id="ARBA00023163"/>
    </source>
</evidence>
<evidence type="ECO:0000256" key="2">
    <source>
        <dbReference type="ARBA" id="ARBA00023125"/>
    </source>
</evidence>
<evidence type="ECO:0000256" key="1">
    <source>
        <dbReference type="ARBA" id="ARBA00023015"/>
    </source>
</evidence>
<name>A0ABP4BYK7_9ACTN</name>
<reference evidence="7" key="1">
    <citation type="journal article" date="2019" name="Int. J. Syst. Evol. Microbiol.">
        <title>The Global Catalogue of Microorganisms (GCM) 10K type strain sequencing project: providing services to taxonomists for standard genome sequencing and annotation.</title>
        <authorList>
            <consortium name="The Broad Institute Genomics Platform"/>
            <consortium name="The Broad Institute Genome Sequencing Center for Infectious Disease"/>
            <person name="Wu L."/>
            <person name="Ma J."/>
        </authorList>
    </citation>
    <scope>NUCLEOTIDE SEQUENCE [LARGE SCALE GENOMIC DNA]</scope>
    <source>
        <strain evidence="7">JCM 10696</strain>
    </source>
</reference>
<dbReference type="SUPFAM" id="SSF46689">
    <property type="entry name" value="Homeodomain-like"/>
    <property type="match status" value="1"/>
</dbReference>
<evidence type="ECO:0000256" key="4">
    <source>
        <dbReference type="PROSITE-ProRule" id="PRU00335"/>
    </source>
</evidence>
<keyword evidence="3" id="KW-0804">Transcription</keyword>
<evidence type="ECO:0000313" key="6">
    <source>
        <dbReference type="EMBL" id="GAA0955653.1"/>
    </source>
</evidence>
<dbReference type="Gene3D" id="1.10.357.10">
    <property type="entry name" value="Tetracycline Repressor, domain 2"/>
    <property type="match status" value="1"/>
</dbReference>
<dbReference type="PRINTS" id="PR00455">
    <property type="entry name" value="HTHTETR"/>
</dbReference>
<keyword evidence="7" id="KW-1185">Reference proteome</keyword>
<dbReference type="Pfam" id="PF00440">
    <property type="entry name" value="TetR_N"/>
    <property type="match status" value="1"/>
</dbReference>
<accession>A0ABP4BYK7</accession>
<dbReference type="InterPro" id="IPR009057">
    <property type="entry name" value="Homeodomain-like_sf"/>
</dbReference>
<dbReference type="EMBL" id="BAAAHH010000016">
    <property type="protein sequence ID" value="GAA0955653.1"/>
    <property type="molecule type" value="Genomic_DNA"/>
</dbReference>
<dbReference type="PANTHER" id="PTHR30055">
    <property type="entry name" value="HTH-TYPE TRANSCRIPTIONAL REGULATOR RUTR"/>
    <property type="match status" value="1"/>
</dbReference>
<organism evidence="6 7">
    <name type="scientific">Actinocorallia libanotica</name>
    <dbReference type="NCBI Taxonomy" id="46162"/>
    <lineage>
        <taxon>Bacteria</taxon>
        <taxon>Bacillati</taxon>
        <taxon>Actinomycetota</taxon>
        <taxon>Actinomycetes</taxon>
        <taxon>Streptosporangiales</taxon>
        <taxon>Thermomonosporaceae</taxon>
        <taxon>Actinocorallia</taxon>
    </lineage>
</organism>
<dbReference type="Pfam" id="PF17940">
    <property type="entry name" value="TetR_C_31"/>
    <property type="match status" value="1"/>
</dbReference>
<feature type="domain" description="HTH tetR-type" evidence="5">
    <location>
        <begin position="2"/>
        <end position="62"/>
    </location>
</feature>
<dbReference type="Proteomes" id="UP001500665">
    <property type="component" value="Unassembled WGS sequence"/>
</dbReference>
<keyword evidence="2 4" id="KW-0238">DNA-binding</keyword>
<dbReference type="InterPro" id="IPR001647">
    <property type="entry name" value="HTH_TetR"/>
</dbReference>
<dbReference type="InterPro" id="IPR050109">
    <property type="entry name" value="HTH-type_TetR-like_transc_reg"/>
</dbReference>